<accession>A0A6L2KRG6</accession>
<protein>
    <submittedName>
        <fullName evidence="1">Uncharacterized protein</fullName>
    </submittedName>
</protein>
<evidence type="ECO:0000313" key="1">
    <source>
        <dbReference type="EMBL" id="GEU51906.1"/>
    </source>
</evidence>
<name>A0A6L2KRG6_TANCI</name>
<organism evidence="1">
    <name type="scientific">Tanacetum cinerariifolium</name>
    <name type="common">Dalmatian daisy</name>
    <name type="synonym">Chrysanthemum cinerariifolium</name>
    <dbReference type="NCBI Taxonomy" id="118510"/>
    <lineage>
        <taxon>Eukaryota</taxon>
        <taxon>Viridiplantae</taxon>
        <taxon>Streptophyta</taxon>
        <taxon>Embryophyta</taxon>
        <taxon>Tracheophyta</taxon>
        <taxon>Spermatophyta</taxon>
        <taxon>Magnoliopsida</taxon>
        <taxon>eudicotyledons</taxon>
        <taxon>Gunneridae</taxon>
        <taxon>Pentapetalae</taxon>
        <taxon>asterids</taxon>
        <taxon>campanulids</taxon>
        <taxon>Asterales</taxon>
        <taxon>Asteraceae</taxon>
        <taxon>Asteroideae</taxon>
        <taxon>Anthemideae</taxon>
        <taxon>Anthemidinae</taxon>
        <taxon>Tanacetum</taxon>
    </lineage>
</organism>
<reference evidence="1" key="1">
    <citation type="journal article" date="2019" name="Sci. Rep.">
        <title>Draft genome of Tanacetum cinerariifolium, the natural source of mosquito coil.</title>
        <authorList>
            <person name="Yamashiro T."/>
            <person name="Shiraishi A."/>
            <person name="Satake H."/>
            <person name="Nakayama K."/>
        </authorList>
    </citation>
    <scope>NUCLEOTIDE SEQUENCE</scope>
</reference>
<sequence length="219" mass="24986">MSKLHEINIVSLQNSFDALTEKDNNYEVDDETGKARNDVGSIMDDSDSEEVDNIFVEDNEKAKDDLVDDARKKVEAPPKKTLRKTGGRVENDEVKGKWFTFKPEKNKLGDTYNLSWKSHPNHKCRYGKRPTCPLLAGRRFLATASAVIDCKKTKIAIGEGITRSIFRVKEGAYDYVDTSYWTTIERRKSYDLRPSKNDIGAGPPYYLEKEFKDNHVPGK</sequence>
<proteinExistence type="predicted"/>
<dbReference type="EMBL" id="BKCJ010002937">
    <property type="protein sequence ID" value="GEU51906.1"/>
    <property type="molecule type" value="Genomic_DNA"/>
</dbReference>
<comment type="caution">
    <text evidence="1">The sequence shown here is derived from an EMBL/GenBank/DDBJ whole genome shotgun (WGS) entry which is preliminary data.</text>
</comment>
<gene>
    <name evidence="1" type="ORF">Tci_023884</name>
</gene>
<dbReference type="AlphaFoldDB" id="A0A6L2KRG6"/>